<dbReference type="AlphaFoldDB" id="A0A150PMR5"/>
<dbReference type="Proteomes" id="UP000075604">
    <property type="component" value="Unassembled WGS sequence"/>
</dbReference>
<evidence type="ECO:0000313" key="2">
    <source>
        <dbReference type="Proteomes" id="UP000075604"/>
    </source>
</evidence>
<proteinExistence type="predicted"/>
<evidence type="ECO:0000313" key="1">
    <source>
        <dbReference type="EMBL" id="KYF56952.1"/>
    </source>
</evidence>
<name>A0A150PMR5_SORCE</name>
<accession>A0A150PMR5</accession>
<sequence length="344" mass="37440">MFTAIASSQQPIELHRLEGAIFAVTGPHVARAHGGRLHDPRRTEVVVAPSADGVSPPPVVPQEIKDMAGRWPDRVWALATNVGWQAHAAAGPSPAMPGIITAASPRNAVVRWDEERGRWVEQPDLAWICTWADGVLAMGVDGALRWLDGSDRPIPPVLAEKLLWDGWNPPFGLGTTKSGDVIVFVTQSTRLEPGWWVFPRGELTPERLVLPPGVDEKSVAVHTGGGGDELLAQGSLRSGERFIARRAQGAWQMLPPFRGDYGVPYVLATPSGGLFVCSRDHTSPLCIYRLGRGGSWEPIPIPFHTNPSKFSSSCLVAGEEGDLWLTVDFGDRYRHQVVLYHARG</sequence>
<protein>
    <submittedName>
        <fullName evidence="1">Uncharacterized protein</fullName>
    </submittedName>
</protein>
<reference evidence="1 2" key="1">
    <citation type="submission" date="2014-02" db="EMBL/GenBank/DDBJ databases">
        <title>The small core and large imbalanced accessory genome model reveals a collaborative survival strategy of Sorangium cellulosum strains in nature.</title>
        <authorList>
            <person name="Han K."/>
            <person name="Peng R."/>
            <person name="Blom J."/>
            <person name="Li Y.-Z."/>
        </authorList>
    </citation>
    <scope>NUCLEOTIDE SEQUENCE [LARGE SCALE GENOMIC DNA]</scope>
    <source>
        <strain evidence="1 2">So0157-18</strain>
    </source>
</reference>
<gene>
    <name evidence="1" type="ORF">BE04_39555</name>
</gene>
<comment type="caution">
    <text evidence="1">The sequence shown here is derived from an EMBL/GenBank/DDBJ whole genome shotgun (WGS) entry which is preliminary data.</text>
</comment>
<dbReference type="EMBL" id="JELX01001973">
    <property type="protein sequence ID" value="KYF56952.1"/>
    <property type="molecule type" value="Genomic_DNA"/>
</dbReference>
<organism evidence="1 2">
    <name type="scientific">Sorangium cellulosum</name>
    <name type="common">Polyangium cellulosum</name>
    <dbReference type="NCBI Taxonomy" id="56"/>
    <lineage>
        <taxon>Bacteria</taxon>
        <taxon>Pseudomonadati</taxon>
        <taxon>Myxococcota</taxon>
        <taxon>Polyangia</taxon>
        <taxon>Polyangiales</taxon>
        <taxon>Polyangiaceae</taxon>
        <taxon>Sorangium</taxon>
    </lineage>
</organism>